<dbReference type="SUPFAM" id="SSF48576">
    <property type="entry name" value="Terpenoid synthases"/>
    <property type="match status" value="1"/>
</dbReference>
<dbReference type="SFLD" id="SFLDG01212">
    <property type="entry name" value="Phytoene_synthase_like"/>
    <property type="match status" value="1"/>
</dbReference>
<dbReference type="OrthoDB" id="9807580at2"/>
<comment type="caution">
    <text evidence="1">The sequence shown here is derived from an EMBL/GenBank/DDBJ whole genome shotgun (WGS) entry which is preliminary data.</text>
</comment>
<dbReference type="RefSeq" id="WP_048847505.1">
    <property type="nucleotide sequence ID" value="NZ_BALE01000010.1"/>
</dbReference>
<dbReference type="EMBL" id="BALE01000010">
    <property type="protein sequence ID" value="GAN53481.1"/>
    <property type="molecule type" value="Genomic_DNA"/>
</dbReference>
<name>A0A0D6MJ15_9PROT</name>
<reference evidence="1 2" key="1">
    <citation type="submission" date="2012-10" db="EMBL/GenBank/DDBJ databases">
        <title>Genome sequencing of Tanticharoenia sakaeratensis NBRC 103193.</title>
        <authorList>
            <person name="Azuma Y."/>
            <person name="Hadano H."/>
            <person name="Hirakawa H."/>
            <person name="Matsushita K."/>
        </authorList>
    </citation>
    <scope>NUCLEOTIDE SEQUENCE [LARGE SCALE GENOMIC DNA]</scope>
    <source>
        <strain evidence="1 2">NBRC 103193</strain>
    </source>
</reference>
<accession>A0A0D6MJ15</accession>
<dbReference type="NCBIfam" id="TIGR03464">
    <property type="entry name" value="HpnC"/>
    <property type="match status" value="1"/>
</dbReference>
<gene>
    <name evidence="1" type="ORF">Tasa_010_028</name>
</gene>
<organism evidence="1 2">
    <name type="scientific">Tanticharoenia sakaeratensis NBRC 103193</name>
    <dbReference type="NCBI Taxonomy" id="1231623"/>
    <lineage>
        <taxon>Bacteria</taxon>
        <taxon>Pseudomonadati</taxon>
        <taxon>Pseudomonadota</taxon>
        <taxon>Alphaproteobacteria</taxon>
        <taxon>Acetobacterales</taxon>
        <taxon>Acetobacteraceae</taxon>
        <taxon>Tanticharoenia</taxon>
    </lineage>
</organism>
<dbReference type="Pfam" id="PF00494">
    <property type="entry name" value="SQS_PSY"/>
    <property type="match status" value="1"/>
</dbReference>
<dbReference type="GO" id="GO:0004311">
    <property type="term" value="F:geranylgeranyl diphosphate synthase activity"/>
    <property type="evidence" value="ECO:0007669"/>
    <property type="project" value="InterPro"/>
</dbReference>
<dbReference type="STRING" id="1231623.Tasa_010_028"/>
<keyword evidence="2" id="KW-1185">Reference proteome</keyword>
<dbReference type="Proteomes" id="UP000032679">
    <property type="component" value="Unassembled WGS sequence"/>
</dbReference>
<dbReference type="InterPro" id="IPR008949">
    <property type="entry name" value="Isoprenoid_synthase_dom_sf"/>
</dbReference>
<dbReference type="InterPro" id="IPR017827">
    <property type="entry name" value="HSQ_synthase_HpnC"/>
</dbReference>
<evidence type="ECO:0000313" key="2">
    <source>
        <dbReference type="Proteomes" id="UP000032679"/>
    </source>
</evidence>
<dbReference type="Gene3D" id="1.10.600.10">
    <property type="entry name" value="Farnesyl Diphosphate Synthase"/>
    <property type="match status" value="1"/>
</dbReference>
<dbReference type="InterPro" id="IPR002060">
    <property type="entry name" value="Squ/phyt_synthse"/>
</dbReference>
<proteinExistence type="predicted"/>
<protein>
    <submittedName>
        <fullName evidence="1">Squalene synthase HpnC</fullName>
    </submittedName>
</protein>
<dbReference type="SFLD" id="SFLDG01018">
    <property type="entry name" value="Squalene/Phytoene_Synthase_Lik"/>
    <property type="match status" value="1"/>
</dbReference>
<dbReference type="SFLD" id="SFLDS00005">
    <property type="entry name" value="Isoprenoid_Synthase_Type_I"/>
    <property type="match status" value="1"/>
</dbReference>
<evidence type="ECO:0000313" key="1">
    <source>
        <dbReference type="EMBL" id="GAN53481.1"/>
    </source>
</evidence>
<dbReference type="PANTHER" id="PTHR31480">
    <property type="entry name" value="BIFUNCTIONAL LYCOPENE CYCLASE/PHYTOENE SYNTHASE"/>
    <property type="match status" value="1"/>
</dbReference>
<dbReference type="InterPro" id="IPR044843">
    <property type="entry name" value="Trans_IPPS_bact-type"/>
</dbReference>
<sequence>MNIATRPDQSWGPIWGAADVTSAKGAGDENFPVGSLLIAKAMRPHVHAYYAFARAVDDMADNTRLSPQAKIARLEGMAGVIRGELEAPPRADAQTAATLRVHLLETGVPFETATDLTVAFCRDAVKTRYDSWDELVDYCRYSANPVGHFLLRLHGEPTRTLAPSDALCTALQILNHLQDASDDLRILDRCYIPRPWLAEEGVTVDDLRLVRAKPGLRRVFDRILDGVDRFNRDARALPGMIRDRRMRLEAAVIVNLAHRLAARLRREDPVAGRVELSKSDKIAALGAALRFLP</sequence>
<dbReference type="AlphaFoldDB" id="A0A0D6MJ15"/>